<name>A0A0R3KZ75_9BRAD</name>
<feature type="domain" description="VWFA" evidence="3">
    <location>
        <begin position="98"/>
        <end position="203"/>
    </location>
</feature>
<dbReference type="Gene3D" id="1.25.40.10">
    <property type="entry name" value="Tetratricopeptide repeat domain"/>
    <property type="match status" value="1"/>
</dbReference>
<dbReference type="Proteomes" id="UP000051913">
    <property type="component" value="Unassembled WGS sequence"/>
</dbReference>
<evidence type="ECO:0000313" key="5">
    <source>
        <dbReference type="Proteomes" id="UP000051913"/>
    </source>
</evidence>
<proteinExistence type="predicted"/>
<evidence type="ECO:0000256" key="1">
    <source>
        <dbReference type="SAM" id="MobiDB-lite"/>
    </source>
</evidence>
<feature type="compositionally biased region" description="Basic and acidic residues" evidence="1">
    <location>
        <begin position="444"/>
        <end position="455"/>
    </location>
</feature>
<dbReference type="InterPro" id="IPR036465">
    <property type="entry name" value="vWFA_dom_sf"/>
</dbReference>
<dbReference type="InterPro" id="IPR002035">
    <property type="entry name" value="VWF_A"/>
</dbReference>
<dbReference type="AlphaFoldDB" id="A0A0R3KZ75"/>
<dbReference type="OrthoDB" id="9807628at2"/>
<dbReference type="EMBL" id="LLXX01000130">
    <property type="protein sequence ID" value="KRR04167.1"/>
    <property type="molecule type" value="Genomic_DNA"/>
</dbReference>
<dbReference type="PANTHER" id="PTHR22550:SF14">
    <property type="entry name" value="VWFA DOMAIN-CONTAINING PROTEIN"/>
    <property type="match status" value="1"/>
</dbReference>
<gene>
    <name evidence="4" type="ORF">CP49_22740</name>
</gene>
<protein>
    <recommendedName>
        <fullName evidence="3">VWFA domain-containing protein</fullName>
    </recommendedName>
</protein>
<feature type="transmembrane region" description="Helical" evidence="2">
    <location>
        <begin position="65"/>
        <end position="84"/>
    </location>
</feature>
<dbReference type="RefSeq" id="WP_057852402.1">
    <property type="nucleotide sequence ID" value="NZ_LLXX01000130.1"/>
</dbReference>
<keyword evidence="2" id="KW-0472">Membrane</keyword>
<reference evidence="4 5" key="1">
    <citation type="submission" date="2014-03" db="EMBL/GenBank/DDBJ databases">
        <title>Bradyrhizobium valentinum sp. nov., isolated from effective nodules of Lupinus mariae-josephae, a lupine endemic of basic-lime soils in Eastern Spain.</title>
        <authorList>
            <person name="Duran D."/>
            <person name="Rey L."/>
            <person name="Navarro A."/>
            <person name="Busquets A."/>
            <person name="Imperial J."/>
            <person name="Ruiz-Argueso T."/>
        </authorList>
    </citation>
    <scope>NUCLEOTIDE SEQUENCE [LARGE SCALE GENOMIC DNA]</scope>
    <source>
        <strain evidence="4 5">LmjM3</strain>
    </source>
</reference>
<dbReference type="PANTHER" id="PTHR22550">
    <property type="entry name" value="SPORE GERMINATION PROTEIN"/>
    <property type="match status" value="1"/>
</dbReference>
<dbReference type="Pfam" id="PF13519">
    <property type="entry name" value="VWA_2"/>
    <property type="match status" value="1"/>
</dbReference>
<keyword evidence="2" id="KW-1133">Transmembrane helix</keyword>
<organism evidence="4 5">
    <name type="scientific">Bradyrhizobium valentinum</name>
    <dbReference type="NCBI Taxonomy" id="1518501"/>
    <lineage>
        <taxon>Bacteria</taxon>
        <taxon>Pseudomonadati</taxon>
        <taxon>Pseudomonadota</taxon>
        <taxon>Alphaproteobacteria</taxon>
        <taxon>Hyphomicrobiales</taxon>
        <taxon>Nitrobacteraceae</taxon>
        <taxon>Bradyrhizobium</taxon>
    </lineage>
</organism>
<evidence type="ECO:0000259" key="3">
    <source>
        <dbReference type="Pfam" id="PF13519"/>
    </source>
</evidence>
<dbReference type="SUPFAM" id="SSF48452">
    <property type="entry name" value="TPR-like"/>
    <property type="match status" value="1"/>
</dbReference>
<dbReference type="InterPro" id="IPR011990">
    <property type="entry name" value="TPR-like_helical_dom_sf"/>
</dbReference>
<accession>A0A0R3KZ75</accession>
<keyword evidence="5" id="KW-1185">Reference proteome</keyword>
<dbReference type="SUPFAM" id="SSF53300">
    <property type="entry name" value="vWA-like"/>
    <property type="match status" value="1"/>
</dbReference>
<feature type="region of interest" description="Disordered" evidence="1">
    <location>
        <begin position="429"/>
        <end position="467"/>
    </location>
</feature>
<dbReference type="Gene3D" id="3.40.50.410">
    <property type="entry name" value="von Willebrand factor, type A domain"/>
    <property type="match status" value="1"/>
</dbReference>
<dbReference type="STRING" id="1518501.CQ10_03215"/>
<feature type="transmembrane region" description="Helical" evidence="2">
    <location>
        <begin position="12"/>
        <end position="31"/>
    </location>
</feature>
<evidence type="ECO:0000313" key="4">
    <source>
        <dbReference type="EMBL" id="KRR04167.1"/>
    </source>
</evidence>
<keyword evidence="2" id="KW-0812">Transmembrane</keyword>
<comment type="caution">
    <text evidence="4">The sequence shown here is derived from an EMBL/GenBank/DDBJ whole genome shotgun (WGS) entry which is preliminary data.</text>
</comment>
<sequence>MHDAAGIPFHLLRPMWLLALIPVAAIFAMLLRRQDPRAQWAGVIAPHLLQHLIVRPGQGRGVSPLYLVTAGMVLGIVALSGPTWRRELPPFVEDKAPLMIVLALSTSMDQADVAPTRLERAKQKIRDLLGVRAGARSGLIAYAGTAHLVMPLTDDRSVTEPFLAALATGLMPGDGKNVTAAVALATQFLAAEPVAGTILVVADDLDEAAIRQAAGRNGVAMLRMAPAQAGEGMGLGSDVVHVSVDGSDIHAIERRIESRFQSAQGDAFGMQWRDEGYWLLFPLALLCLLWFRRGTTVAWAVALVVALHALPAKAQERPHRFADLWLTPDQQGRIAFDRGDYTTAAQRFDDPMWRGIAAYRALDFLTAAQEFRKVDTVEGRFALGNAEAQNHAWEKSIKAYDEVLKAQPGHLAAKANRAIVAALFEAQEEKRRKQEQDDSAPPDQKADEMRVDPKQKGGKRIQVRPEDVTTAGAAEAWMRAVQTTPADFLKLKFAIQATGASSAGSRP</sequence>
<dbReference type="InterPro" id="IPR050768">
    <property type="entry name" value="UPF0353/GerABKA_families"/>
</dbReference>
<evidence type="ECO:0000256" key="2">
    <source>
        <dbReference type="SAM" id="Phobius"/>
    </source>
</evidence>